<dbReference type="InterPro" id="IPR029044">
    <property type="entry name" value="Nucleotide-diphossugar_trans"/>
</dbReference>
<evidence type="ECO:0000313" key="3">
    <source>
        <dbReference type="Proteomes" id="UP000295668"/>
    </source>
</evidence>
<reference evidence="2 3" key="1">
    <citation type="submission" date="2019-02" db="EMBL/GenBank/DDBJ databases">
        <title>Pedobacter sp. nov., a novel speices isolated from soil of pinguins habitat in Antarcitica.</title>
        <authorList>
            <person name="He R.-H."/>
        </authorList>
    </citation>
    <scope>NUCLEOTIDE SEQUENCE [LARGE SCALE GENOMIC DNA]</scope>
    <source>
        <strain evidence="2 3">E01020</strain>
    </source>
</reference>
<evidence type="ECO:0000259" key="1">
    <source>
        <dbReference type="Pfam" id="PF00535"/>
    </source>
</evidence>
<dbReference type="Pfam" id="PF00535">
    <property type="entry name" value="Glycos_transf_2"/>
    <property type="match status" value="1"/>
</dbReference>
<organism evidence="2 3">
    <name type="scientific">Pedobacter changchengzhani</name>
    <dbReference type="NCBI Taxonomy" id="2529274"/>
    <lineage>
        <taxon>Bacteria</taxon>
        <taxon>Pseudomonadati</taxon>
        <taxon>Bacteroidota</taxon>
        <taxon>Sphingobacteriia</taxon>
        <taxon>Sphingobacteriales</taxon>
        <taxon>Sphingobacteriaceae</taxon>
        <taxon>Pedobacter</taxon>
    </lineage>
</organism>
<dbReference type="CDD" id="cd00761">
    <property type="entry name" value="Glyco_tranf_GTA_type"/>
    <property type="match status" value="1"/>
</dbReference>
<keyword evidence="3" id="KW-1185">Reference proteome</keyword>
<dbReference type="Gene3D" id="3.90.550.10">
    <property type="entry name" value="Spore Coat Polysaccharide Biosynthesis Protein SpsA, Chain A"/>
    <property type="match status" value="1"/>
</dbReference>
<dbReference type="PANTHER" id="PTHR43685:SF2">
    <property type="entry name" value="GLYCOSYLTRANSFERASE 2-LIKE DOMAIN-CONTAINING PROTEIN"/>
    <property type="match status" value="1"/>
</dbReference>
<dbReference type="OrthoDB" id="9815829at2"/>
<gene>
    <name evidence="2" type="ORF">EZJ43_14515</name>
</gene>
<accession>A0A4R5MJE1</accession>
<dbReference type="AlphaFoldDB" id="A0A4R5MJE1"/>
<dbReference type="SUPFAM" id="SSF53448">
    <property type="entry name" value="Nucleotide-diphospho-sugar transferases"/>
    <property type="match status" value="1"/>
</dbReference>
<proteinExistence type="predicted"/>
<sequence>MPKVTVIIPNYNHAKFLEQRIDSVITQTYQDFEIIILDDCSTDNSKNIIERYRGNSKVKEIVYNTRNSGSAFKQWEKGISLAKGEYIWIAESDDFADIFFIETLLECFTTQKDIGIAFCNSNWINDKNEIGISLSLHLKSRFALGNKEIITLLYYNTIQNVSSALIKTNLAKKYTSQLWKFRSCGDWLFYIQILSESNLYYTEKILNNFRWYHDNISNSAFKNGLWITEGTKLLSLLNPKTIKLPRRELHQTIKMWLSKIWGNNGLDIKARIKSTIDIATFYIRFAI</sequence>
<dbReference type="InterPro" id="IPR050834">
    <property type="entry name" value="Glycosyltransf_2"/>
</dbReference>
<protein>
    <submittedName>
        <fullName evidence="2">Glycosyltransferase family 2 protein</fullName>
    </submittedName>
</protein>
<feature type="domain" description="Glycosyltransferase 2-like" evidence="1">
    <location>
        <begin position="5"/>
        <end position="114"/>
    </location>
</feature>
<dbReference type="RefSeq" id="WP_133263436.1">
    <property type="nucleotide sequence ID" value="NZ_SJCY01000011.1"/>
</dbReference>
<dbReference type="GO" id="GO:0016740">
    <property type="term" value="F:transferase activity"/>
    <property type="evidence" value="ECO:0007669"/>
    <property type="project" value="UniProtKB-KW"/>
</dbReference>
<keyword evidence="2" id="KW-0808">Transferase</keyword>
<dbReference type="Proteomes" id="UP000295668">
    <property type="component" value="Unassembled WGS sequence"/>
</dbReference>
<dbReference type="PANTHER" id="PTHR43685">
    <property type="entry name" value="GLYCOSYLTRANSFERASE"/>
    <property type="match status" value="1"/>
</dbReference>
<name>A0A4R5MJE1_9SPHI</name>
<evidence type="ECO:0000313" key="2">
    <source>
        <dbReference type="EMBL" id="TDG35305.1"/>
    </source>
</evidence>
<dbReference type="EMBL" id="SJCY01000011">
    <property type="protein sequence ID" value="TDG35305.1"/>
    <property type="molecule type" value="Genomic_DNA"/>
</dbReference>
<dbReference type="InterPro" id="IPR001173">
    <property type="entry name" value="Glyco_trans_2-like"/>
</dbReference>
<comment type="caution">
    <text evidence="2">The sequence shown here is derived from an EMBL/GenBank/DDBJ whole genome shotgun (WGS) entry which is preliminary data.</text>
</comment>